<dbReference type="Gene3D" id="3.10.450.490">
    <property type="match status" value="1"/>
</dbReference>
<dbReference type="InterPro" id="IPR008979">
    <property type="entry name" value="Galactose-bd-like_sf"/>
</dbReference>
<feature type="domain" description="P/Homo B" evidence="11">
    <location>
        <begin position="656"/>
        <end position="770"/>
    </location>
</feature>
<dbReference type="InterPro" id="IPR001570">
    <property type="entry name" value="Peptidase_M4_C_domain"/>
</dbReference>
<dbReference type="Gene3D" id="2.60.120.380">
    <property type="match status" value="1"/>
</dbReference>
<dbReference type="Gene3D" id="1.10.390.10">
    <property type="entry name" value="Neutral Protease Domain 2"/>
    <property type="match status" value="1"/>
</dbReference>
<dbReference type="InterPro" id="IPR007280">
    <property type="entry name" value="Peptidase_C_arc/bac"/>
</dbReference>
<name>A0A7H0FTW7_9GAMM</name>
<dbReference type="InterPro" id="IPR011096">
    <property type="entry name" value="FTP_domain"/>
</dbReference>
<dbReference type="EMBL" id="CP060820">
    <property type="protein sequence ID" value="QNP39483.1"/>
    <property type="molecule type" value="Genomic_DNA"/>
</dbReference>
<evidence type="ECO:0000256" key="3">
    <source>
        <dbReference type="ARBA" id="ARBA00022670"/>
    </source>
</evidence>
<proteinExistence type="inferred from homology"/>
<dbReference type="Pfam" id="PF01483">
    <property type="entry name" value="P_proprotein"/>
    <property type="match status" value="1"/>
</dbReference>
<keyword evidence="5" id="KW-0732">Signal</keyword>
<dbReference type="Pfam" id="PF04151">
    <property type="entry name" value="PPC"/>
    <property type="match status" value="1"/>
</dbReference>
<evidence type="ECO:0000256" key="2">
    <source>
        <dbReference type="ARBA" id="ARBA00009388"/>
    </source>
</evidence>
<dbReference type="Pfam" id="PF02868">
    <property type="entry name" value="Peptidase_M4_C"/>
    <property type="match status" value="1"/>
</dbReference>
<feature type="active site" evidence="10">
    <location>
        <position position="384"/>
    </location>
</feature>
<dbReference type="AlphaFoldDB" id="A0A7H0FTW7"/>
<dbReference type="KEGG" id="lsx:H8B22_08015"/>
<dbReference type="InterPro" id="IPR027268">
    <property type="entry name" value="Peptidase_M4/M1_CTD_sf"/>
</dbReference>
<dbReference type="Pfam" id="PF07504">
    <property type="entry name" value="FTP"/>
    <property type="match status" value="1"/>
</dbReference>
<keyword evidence="6" id="KW-0378">Hydrolase</keyword>
<dbReference type="CDD" id="cd09597">
    <property type="entry name" value="M4_TLP"/>
    <property type="match status" value="1"/>
</dbReference>
<evidence type="ECO:0000256" key="7">
    <source>
        <dbReference type="ARBA" id="ARBA00022833"/>
    </source>
</evidence>
<dbReference type="Gene3D" id="3.10.450.40">
    <property type="match status" value="1"/>
</dbReference>
<accession>A0A7H0FTW7</accession>
<comment type="cofactor">
    <cofactor evidence="1">
        <name>Zn(2+)</name>
        <dbReference type="ChEBI" id="CHEBI:29105"/>
    </cofactor>
</comment>
<feature type="active site" description="Proton donor" evidence="10">
    <location>
        <position position="466"/>
    </location>
</feature>
<evidence type="ECO:0000313" key="13">
    <source>
        <dbReference type="Proteomes" id="UP000516018"/>
    </source>
</evidence>
<keyword evidence="3" id="KW-0645">Protease</keyword>
<evidence type="ECO:0000256" key="10">
    <source>
        <dbReference type="PIRSR" id="PIRSR623612-1"/>
    </source>
</evidence>
<dbReference type="InterPro" id="IPR025711">
    <property type="entry name" value="PepSY"/>
</dbReference>
<dbReference type="PRINTS" id="PR00730">
    <property type="entry name" value="THERMOLYSIN"/>
</dbReference>
<keyword evidence="4" id="KW-0479">Metal-binding</keyword>
<evidence type="ECO:0000256" key="9">
    <source>
        <dbReference type="ARBA" id="ARBA00023145"/>
    </source>
</evidence>
<keyword evidence="7" id="KW-0862">Zinc</keyword>
<dbReference type="PANTHER" id="PTHR33794">
    <property type="entry name" value="BACILLOLYSIN"/>
    <property type="match status" value="1"/>
</dbReference>
<dbReference type="GO" id="GO:0004252">
    <property type="term" value="F:serine-type endopeptidase activity"/>
    <property type="evidence" value="ECO:0007669"/>
    <property type="project" value="InterPro"/>
</dbReference>
<sequence>MRPGGLSEGRRRQRLQHPIVFKERVVERNQLNLLALSPLAFAIACAPAMAASRIDLHQQDAKRLEAQYQAATARSGGAASAADRHAEMLGLDADSGLKLLDTDTSNGTVRRYQQTFRGIPVFGESVVVAEDRNGNVRTMFGRRVDGLARELPAAAAKLDKGQALAIGKQAGLGSSLVAKRTENEKSDLSIWVDDNDRAHLVYVVSYFADSSNGGAPSRPFVIVDANNGKVLKQWDGLTHALVGTGPGGNAKTGQYEWGSGGIYGFLDVAQSGTTCTMNNTNVKSVNLNGGTSGTTAYSYTCPRNTYKTINGGYSPINDAHYFGGVITNMYPAYTGYNALSFQLVMRVHYSTSYENAFWNGSNMTFGDGASTFYPLVSADVAGHEVSHGFTEQHSNLTYSGMSGGINEAFSDMGGEATEHYWKGTADYLVGQEIFKSTGALRYMCNPTQDGRSIDNAANFTSSMDVHHSSGVYNKAFCNLSKTAGWDVPKAFKVMARANALYWTASSTFNQGACGVETAATDLGFTKADVTAAFTTVGVSCSGGGGGGTVTTLSNGVAVTGIGASTGADKYYKLDVPAGATNLKFVTSGGSGDADLYVKFGSQPTTTSYDCKSEGSTTAETCNITTAQAGTYYVTIHAYSTYSGMSLTGSYSTGGGGSTQTYSNTTDYPINDNATVDSPITVSGRTGNAPSNASVTVAIVHTYIGDLKVDLVAPDGTLYNIHNHTGSSTDNINKTVTLNLSTEALNGTWKLRVNDNANADTGYINSWSVTF</sequence>
<evidence type="ECO:0000256" key="1">
    <source>
        <dbReference type="ARBA" id="ARBA00001947"/>
    </source>
</evidence>
<dbReference type="Pfam" id="PF01447">
    <property type="entry name" value="Peptidase_M4"/>
    <property type="match status" value="1"/>
</dbReference>
<dbReference type="GO" id="GO:0006508">
    <property type="term" value="P:proteolysis"/>
    <property type="evidence" value="ECO:0007669"/>
    <property type="project" value="UniProtKB-KW"/>
</dbReference>
<dbReference type="InterPro" id="IPR023612">
    <property type="entry name" value="Peptidase_M4"/>
</dbReference>
<evidence type="ECO:0000313" key="12">
    <source>
        <dbReference type="EMBL" id="QNP39483.1"/>
    </source>
</evidence>
<dbReference type="PROSITE" id="PS51829">
    <property type="entry name" value="P_HOMO_B"/>
    <property type="match status" value="1"/>
</dbReference>
<evidence type="ECO:0000256" key="8">
    <source>
        <dbReference type="ARBA" id="ARBA00023049"/>
    </source>
</evidence>
<evidence type="ECO:0000256" key="4">
    <source>
        <dbReference type="ARBA" id="ARBA00022723"/>
    </source>
</evidence>
<comment type="similarity">
    <text evidence="2">Belongs to the peptidase M4 family.</text>
</comment>
<dbReference type="SUPFAM" id="SSF55486">
    <property type="entry name" value="Metalloproteases ('zincins'), catalytic domain"/>
    <property type="match status" value="1"/>
</dbReference>
<dbReference type="Gene3D" id="2.60.120.260">
    <property type="entry name" value="Galactose-binding domain-like"/>
    <property type="match status" value="1"/>
</dbReference>
<dbReference type="Pfam" id="PF03413">
    <property type="entry name" value="PepSY"/>
    <property type="match status" value="1"/>
</dbReference>
<keyword evidence="8" id="KW-0482">Metalloprotease</keyword>
<dbReference type="GO" id="GO:0004222">
    <property type="term" value="F:metalloendopeptidase activity"/>
    <property type="evidence" value="ECO:0007669"/>
    <property type="project" value="InterPro"/>
</dbReference>
<keyword evidence="13" id="KW-1185">Reference proteome</keyword>
<evidence type="ECO:0000259" key="11">
    <source>
        <dbReference type="PROSITE" id="PS51829"/>
    </source>
</evidence>
<dbReference type="InterPro" id="IPR013856">
    <property type="entry name" value="Peptidase_M4_domain"/>
</dbReference>
<dbReference type="InterPro" id="IPR050728">
    <property type="entry name" value="Zinc_Metalloprotease_M4"/>
</dbReference>
<reference evidence="12 13" key="1">
    <citation type="submission" date="2020-08" db="EMBL/GenBank/DDBJ databases">
        <title>Lysobacter sp. II4 sp. nov., isolated from soil.</title>
        <authorList>
            <person name="Woo C.Y."/>
            <person name="Kim J."/>
        </authorList>
    </citation>
    <scope>NUCLEOTIDE SEQUENCE [LARGE SCALE GENOMIC DNA]</scope>
    <source>
        <strain evidence="12 13">II4</strain>
    </source>
</reference>
<keyword evidence="9" id="KW-0865">Zymogen</keyword>
<evidence type="ECO:0000256" key="6">
    <source>
        <dbReference type="ARBA" id="ARBA00022801"/>
    </source>
</evidence>
<dbReference type="Gene3D" id="3.10.170.10">
    <property type="match status" value="1"/>
</dbReference>
<protein>
    <submittedName>
        <fullName evidence="12">M4 family metallopeptidase</fullName>
    </submittedName>
</protein>
<dbReference type="PANTHER" id="PTHR33794:SF1">
    <property type="entry name" value="BACILLOLYSIN"/>
    <property type="match status" value="1"/>
</dbReference>
<organism evidence="12 13">
    <name type="scientific">Agrilutibacter terrestris</name>
    <dbReference type="NCBI Taxonomy" id="2865112"/>
    <lineage>
        <taxon>Bacteria</taxon>
        <taxon>Pseudomonadati</taxon>
        <taxon>Pseudomonadota</taxon>
        <taxon>Gammaproteobacteria</taxon>
        <taxon>Lysobacterales</taxon>
        <taxon>Lysobacteraceae</taxon>
        <taxon>Agrilutibacter</taxon>
    </lineage>
</organism>
<dbReference type="FunFam" id="2.60.120.260:FF:000149">
    <property type="entry name" value="Leupeptin-inactivating enzyme 1"/>
    <property type="match status" value="1"/>
</dbReference>
<dbReference type="Proteomes" id="UP000516018">
    <property type="component" value="Chromosome"/>
</dbReference>
<dbReference type="GO" id="GO:0046872">
    <property type="term" value="F:metal ion binding"/>
    <property type="evidence" value="ECO:0007669"/>
    <property type="project" value="UniProtKB-KW"/>
</dbReference>
<dbReference type="SUPFAM" id="SSF49785">
    <property type="entry name" value="Galactose-binding domain-like"/>
    <property type="match status" value="1"/>
</dbReference>
<gene>
    <name evidence="12" type="ORF">H8B22_08015</name>
</gene>
<dbReference type="InterPro" id="IPR002884">
    <property type="entry name" value="P_dom"/>
</dbReference>
<evidence type="ECO:0000256" key="5">
    <source>
        <dbReference type="ARBA" id="ARBA00022729"/>
    </source>
</evidence>